<dbReference type="OrthoDB" id="2123952at2759"/>
<protein>
    <recommendedName>
        <fullName evidence="7">Xylanolytic transcriptional activator regulatory domain-containing protein</fullName>
    </recommendedName>
</protein>
<dbReference type="InterPro" id="IPR050987">
    <property type="entry name" value="AtrR-like"/>
</dbReference>
<dbReference type="GO" id="GO:0003677">
    <property type="term" value="F:DNA binding"/>
    <property type="evidence" value="ECO:0007669"/>
    <property type="project" value="UniProtKB-KW"/>
</dbReference>
<dbReference type="GO" id="GO:0005634">
    <property type="term" value="C:nucleus"/>
    <property type="evidence" value="ECO:0007669"/>
    <property type="project" value="UniProtKB-SubCell"/>
</dbReference>
<evidence type="ECO:0000259" key="7">
    <source>
        <dbReference type="SMART" id="SM00906"/>
    </source>
</evidence>
<organism evidence="8 9">
    <name type="scientific">Aspergillus avenaceus</name>
    <dbReference type="NCBI Taxonomy" id="36643"/>
    <lineage>
        <taxon>Eukaryota</taxon>
        <taxon>Fungi</taxon>
        <taxon>Dikarya</taxon>
        <taxon>Ascomycota</taxon>
        <taxon>Pezizomycotina</taxon>
        <taxon>Eurotiomycetes</taxon>
        <taxon>Eurotiomycetidae</taxon>
        <taxon>Eurotiales</taxon>
        <taxon>Aspergillaceae</taxon>
        <taxon>Aspergillus</taxon>
        <taxon>Aspergillus subgen. Circumdati</taxon>
    </lineage>
</organism>
<dbReference type="GO" id="GO:0003700">
    <property type="term" value="F:DNA-binding transcription factor activity"/>
    <property type="evidence" value="ECO:0007669"/>
    <property type="project" value="InterPro"/>
</dbReference>
<evidence type="ECO:0000256" key="1">
    <source>
        <dbReference type="ARBA" id="ARBA00004123"/>
    </source>
</evidence>
<sequence>MDILLDKDAAYIAIGAAARVATSIGLQQQVKDLRLSPPEISERYIVFWCLYSFDKTLSLRLGRPPAIDDRDTEIDIPDEKQLTLENPRSITVLLSHMRLGRITSEVYSELYSARSRKYPAIKRFRTISELDRKLQDWCMSLPADIRPGSQISCSEGALRSVFTLHLEYYNCLATLHRCWAFQDPLAEYEELRNDLAHRGCGDIGDRVYSGQLICLDAARSTADLLTVLGQHGLQDSALIGLTLYHSLSAFIILFANILQNPGDSYVSKDVQLLSVIIDSLCPGLQASGAALPNLAYELLEKMRSVAVEYVARVHTNVKAAPKRPYEQTEGAVKRHPIRSAQDNHNQPPDYRHRVRW</sequence>
<evidence type="ECO:0000256" key="6">
    <source>
        <dbReference type="SAM" id="MobiDB-lite"/>
    </source>
</evidence>
<gene>
    <name evidence="8" type="ORF">BDV25DRAFT_104446</name>
</gene>
<name>A0A5N6TWX1_ASPAV</name>
<dbReference type="EMBL" id="ML742083">
    <property type="protein sequence ID" value="KAE8150882.1"/>
    <property type="molecule type" value="Genomic_DNA"/>
</dbReference>
<reference evidence="8 9" key="1">
    <citation type="submission" date="2019-04" db="EMBL/GenBank/DDBJ databases">
        <title>Friends and foes A comparative genomics study of 23 Aspergillus species from section Flavi.</title>
        <authorList>
            <consortium name="DOE Joint Genome Institute"/>
            <person name="Kjaerbolling I."/>
            <person name="Vesth T."/>
            <person name="Frisvad J.C."/>
            <person name="Nybo J.L."/>
            <person name="Theobald S."/>
            <person name="Kildgaard S."/>
            <person name="Isbrandt T."/>
            <person name="Kuo A."/>
            <person name="Sato A."/>
            <person name="Lyhne E.K."/>
            <person name="Kogle M.E."/>
            <person name="Wiebenga A."/>
            <person name="Kun R.S."/>
            <person name="Lubbers R.J."/>
            <person name="Makela M.R."/>
            <person name="Barry K."/>
            <person name="Chovatia M."/>
            <person name="Clum A."/>
            <person name="Daum C."/>
            <person name="Haridas S."/>
            <person name="He G."/>
            <person name="LaButti K."/>
            <person name="Lipzen A."/>
            <person name="Mondo S."/>
            <person name="Riley R."/>
            <person name="Salamov A."/>
            <person name="Simmons B.A."/>
            <person name="Magnuson J.K."/>
            <person name="Henrissat B."/>
            <person name="Mortensen U.H."/>
            <person name="Larsen T.O."/>
            <person name="Devries R.P."/>
            <person name="Grigoriev I.V."/>
            <person name="Machida M."/>
            <person name="Baker S.E."/>
            <person name="Andersen M.R."/>
        </authorList>
    </citation>
    <scope>NUCLEOTIDE SEQUENCE [LARGE SCALE GENOMIC DNA]</scope>
    <source>
        <strain evidence="8 9">IBT 18842</strain>
    </source>
</reference>
<dbReference type="GO" id="GO:0008270">
    <property type="term" value="F:zinc ion binding"/>
    <property type="evidence" value="ECO:0007669"/>
    <property type="project" value="InterPro"/>
</dbReference>
<keyword evidence="9" id="KW-1185">Reference proteome</keyword>
<evidence type="ECO:0000256" key="4">
    <source>
        <dbReference type="ARBA" id="ARBA00023163"/>
    </source>
</evidence>
<keyword evidence="3" id="KW-0238">DNA-binding</keyword>
<comment type="subcellular location">
    <subcellularLocation>
        <location evidence="1">Nucleus</location>
    </subcellularLocation>
</comment>
<dbReference type="Proteomes" id="UP000325780">
    <property type="component" value="Unassembled WGS sequence"/>
</dbReference>
<dbReference type="PANTHER" id="PTHR46910:SF37">
    <property type="entry name" value="ZN(II)2CYS6 TRANSCRIPTION FACTOR (EUROFUNG)"/>
    <property type="match status" value="1"/>
</dbReference>
<dbReference type="InterPro" id="IPR007219">
    <property type="entry name" value="XnlR_reg_dom"/>
</dbReference>
<keyword evidence="4" id="KW-0804">Transcription</keyword>
<evidence type="ECO:0000256" key="3">
    <source>
        <dbReference type="ARBA" id="ARBA00023125"/>
    </source>
</evidence>
<dbReference type="GO" id="GO:0006351">
    <property type="term" value="P:DNA-templated transcription"/>
    <property type="evidence" value="ECO:0007669"/>
    <property type="project" value="InterPro"/>
</dbReference>
<evidence type="ECO:0000313" key="9">
    <source>
        <dbReference type="Proteomes" id="UP000325780"/>
    </source>
</evidence>
<dbReference type="SMART" id="SM00906">
    <property type="entry name" value="Fungal_trans"/>
    <property type="match status" value="1"/>
</dbReference>
<accession>A0A5N6TWX1</accession>
<dbReference type="Pfam" id="PF04082">
    <property type="entry name" value="Fungal_trans"/>
    <property type="match status" value="1"/>
</dbReference>
<keyword evidence="2" id="KW-0805">Transcription regulation</keyword>
<feature type="region of interest" description="Disordered" evidence="6">
    <location>
        <begin position="320"/>
        <end position="356"/>
    </location>
</feature>
<dbReference type="AlphaFoldDB" id="A0A5N6TWX1"/>
<evidence type="ECO:0000256" key="5">
    <source>
        <dbReference type="ARBA" id="ARBA00023242"/>
    </source>
</evidence>
<evidence type="ECO:0000313" key="8">
    <source>
        <dbReference type="EMBL" id="KAE8150882.1"/>
    </source>
</evidence>
<keyword evidence="5" id="KW-0539">Nucleus</keyword>
<proteinExistence type="predicted"/>
<evidence type="ECO:0000256" key="2">
    <source>
        <dbReference type="ARBA" id="ARBA00023015"/>
    </source>
</evidence>
<dbReference type="PANTHER" id="PTHR46910">
    <property type="entry name" value="TRANSCRIPTION FACTOR PDR1"/>
    <property type="match status" value="1"/>
</dbReference>
<dbReference type="CDD" id="cd12148">
    <property type="entry name" value="fungal_TF_MHR"/>
    <property type="match status" value="1"/>
</dbReference>
<feature type="domain" description="Xylanolytic transcriptional activator regulatory" evidence="7">
    <location>
        <begin position="10"/>
        <end position="83"/>
    </location>
</feature>